<keyword evidence="10" id="KW-1185">Reference proteome</keyword>
<comment type="subcellular location">
    <subcellularLocation>
        <location evidence="1">Cell membrane</location>
        <topology evidence="1">Multi-pass membrane protein</topology>
    </subcellularLocation>
</comment>
<protein>
    <submittedName>
        <fullName evidence="9">Uracil permease</fullName>
    </submittedName>
</protein>
<feature type="transmembrane region" description="Helical" evidence="8">
    <location>
        <begin position="44"/>
        <end position="60"/>
    </location>
</feature>
<feature type="transmembrane region" description="Helical" evidence="8">
    <location>
        <begin position="190"/>
        <end position="213"/>
    </location>
</feature>
<feature type="transmembrane region" description="Helical" evidence="8">
    <location>
        <begin position="20"/>
        <end position="38"/>
    </location>
</feature>
<evidence type="ECO:0000256" key="3">
    <source>
        <dbReference type="ARBA" id="ARBA00022448"/>
    </source>
</evidence>
<dbReference type="Pfam" id="PF00860">
    <property type="entry name" value="Xan_ur_permease"/>
    <property type="match status" value="1"/>
</dbReference>
<dbReference type="InterPro" id="IPR006043">
    <property type="entry name" value="NCS2"/>
</dbReference>
<dbReference type="NCBIfam" id="TIGR00801">
    <property type="entry name" value="ncs2"/>
    <property type="match status" value="1"/>
</dbReference>
<feature type="transmembrane region" description="Helical" evidence="8">
    <location>
        <begin position="91"/>
        <end position="112"/>
    </location>
</feature>
<comment type="similarity">
    <text evidence="2">Belongs to the nucleobase:cation symporter-2 (NCS2) (TC 2.A.40) family.</text>
</comment>
<dbReference type="PROSITE" id="PS01116">
    <property type="entry name" value="XANTH_URACIL_PERMASE"/>
    <property type="match status" value="1"/>
</dbReference>
<evidence type="ECO:0000256" key="6">
    <source>
        <dbReference type="ARBA" id="ARBA00022989"/>
    </source>
</evidence>
<comment type="caution">
    <text evidence="9">The sequence shown here is derived from an EMBL/GenBank/DDBJ whole genome shotgun (WGS) entry which is preliminary data.</text>
</comment>
<dbReference type="Proteomes" id="UP001254848">
    <property type="component" value="Unassembled WGS sequence"/>
</dbReference>
<keyword evidence="6 8" id="KW-1133">Transmembrane helix</keyword>
<evidence type="ECO:0000256" key="5">
    <source>
        <dbReference type="ARBA" id="ARBA00022692"/>
    </source>
</evidence>
<dbReference type="PANTHER" id="PTHR42810">
    <property type="entry name" value="PURINE PERMEASE C1399.01C-RELATED"/>
    <property type="match status" value="1"/>
</dbReference>
<evidence type="ECO:0000256" key="8">
    <source>
        <dbReference type="SAM" id="Phobius"/>
    </source>
</evidence>
<feature type="transmembrane region" description="Helical" evidence="8">
    <location>
        <begin position="398"/>
        <end position="416"/>
    </location>
</feature>
<sequence length="439" mass="46350">MERRIIQVDERLPLTQTIPLSLQHLFAMFGATVLVPFLFKVDPATSLLMNGVGTLVYLFFSNWRIPAYLGSSFAFIAPVFAVMAVPSLGGYAAAQGGFIMFGIFFVVVSFIIRVAGVRWLDVVFPPAAMGAIVAIIGLELAPVATEMAGLTGKLIEQLKIPYATAVTVSMFTLGVTILGSVLFRGFLSVIPVLIGVIAGYCLSLAMGIVDLGAVAKAPWFGIPTFYAPVFNISAILMIMPAFLVVLAEHIGHLVVTGNIVERDLVKDPGLHKSLLGDGISNILSGFAGATPNTTYGENIGVMAITKVFSTYVIAGAAIIAIAVSFIGKFSALIRSIPVPVMGGVCILLFGVIAAAGIRMLIERKVDYTKSKNLILTSVVLISGISGAAVKIGTVELKGMALGTIVAIVISLVFELFDQLGWTNDGEPSAPTIHVVDEQK</sequence>
<evidence type="ECO:0000256" key="2">
    <source>
        <dbReference type="ARBA" id="ARBA00008821"/>
    </source>
</evidence>
<keyword evidence="7 8" id="KW-0472">Membrane</keyword>
<evidence type="ECO:0000256" key="1">
    <source>
        <dbReference type="ARBA" id="ARBA00004651"/>
    </source>
</evidence>
<keyword evidence="5 8" id="KW-0812">Transmembrane</keyword>
<keyword evidence="4" id="KW-1003">Cell membrane</keyword>
<feature type="transmembrane region" description="Helical" evidence="8">
    <location>
        <begin position="160"/>
        <end position="183"/>
    </location>
</feature>
<evidence type="ECO:0000256" key="7">
    <source>
        <dbReference type="ARBA" id="ARBA00023136"/>
    </source>
</evidence>
<feature type="transmembrane region" description="Helical" evidence="8">
    <location>
        <begin position="308"/>
        <end position="326"/>
    </location>
</feature>
<feature type="transmembrane region" description="Helical" evidence="8">
    <location>
        <begin position="373"/>
        <end position="392"/>
    </location>
</feature>
<feature type="transmembrane region" description="Helical" evidence="8">
    <location>
        <begin position="119"/>
        <end position="140"/>
    </location>
</feature>
<dbReference type="InterPro" id="IPR006042">
    <property type="entry name" value="Xan_ur_permease"/>
</dbReference>
<keyword evidence="3" id="KW-0813">Transport</keyword>
<organism evidence="9 10">
    <name type="scientific">Anaeroselena agilis</name>
    <dbReference type="NCBI Taxonomy" id="3063788"/>
    <lineage>
        <taxon>Bacteria</taxon>
        <taxon>Bacillati</taxon>
        <taxon>Bacillota</taxon>
        <taxon>Negativicutes</taxon>
        <taxon>Acetonemataceae</taxon>
        <taxon>Anaeroselena</taxon>
    </lineage>
</organism>
<dbReference type="PANTHER" id="PTHR42810:SF4">
    <property type="entry name" value="URIC ACID TRANSPORTER UACT"/>
    <property type="match status" value="1"/>
</dbReference>
<feature type="transmembrane region" description="Helical" evidence="8">
    <location>
        <begin position="225"/>
        <end position="246"/>
    </location>
</feature>
<evidence type="ECO:0000313" key="9">
    <source>
        <dbReference type="EMBL" id="MDT8900513.1"/>
    </source>
</evidence>
<evidence type="ECO:0000313" key="10">
    <source>
        <dbReference type="Proteomes" id="UP001254848"/>
    </source>
</evidence>
<dbReference type="NCBIfam" id="NF007995">
    <property type="entry name" value="PRK10720.1"/>
    <property type="match status" value="1"/>
</dbReference>
<evidence type="ECO:0000256" key="4">
    <source>
        <dbReference type="ARBA" id="ARBA00022475"/>
    </source>
</evidence>
<accession>A0ABU3NWA1</accession>
<reference evidence="9 10" key="1">
    <citation type="submission" date="2023-07" db="EMBL/GenBank/DDBJ databases">
        <title>The novel representative of Negativicutes class, Anaeroselena agilis gen. nov. sp. nov.</title>
        <authorList>
            <person name="Prokofeva M.I."/>
            <person name="Elcheninov A.G."/>
            <person name="Klyukina A."/>
            <person name="Kublanov I.V."/>
            <person name="Frolov E.N."/>
            <person name="Podosokorskaya O.A."/>
        </authorList>
    </citation>
    <scope>NUCLEOTIDE SEQUENCE [LARGE SCALE GENOMIC DNA]</scope>
    <source>
        <strain evidence="9 10">4137-cl</strain>
    </source>
</reference>
<gene>
    <name evidence="9" type="primary">uraA</name>
    <name evidence="9" type="ORF">Q4T40_04580</name>
</gene>
<feature type="transmembrane region" description="Helical" evidence="8">
    <location>
        <begin position="67"/>
        <end position="85"/>
    </location>
</feature>
<dbReference type="RefSeq" id="WP_413779051.1">
    <property type="nucleotide sequence ID" value="NZ_JAUOZS010000001.1"/>
</dbReference>
<dbReference type="EMBL" id="JAUOZS010000001">
    <property type="protein sequence ID" value="MDT8900513.1"/>
    <property type="molecule type" value="Genomic_DNA"/>
</dbReference>
<proteinExistence type="inferred from homology"/>
<feature type="transmembrane region" description="Helical" evidence="8">
    <location>
        <begin position="338"/>
        <end position="361"/>
    </location>
</feature>
<name>A0ABU3NWA1_9FIRM</name>